<evidence type="ECO:0000313" key="3">
    <source>
        <dbReference type="EMBL" id="AVF38168.1"/>
    </source>
</evidence>
<feature type="compositionally biased region" description="Low complexity" evidence="1">
    <location>
        <begin position="1"/>
        <end position="15"/>
    </location>
</feature>
<name>A0A2L1UZ96_9GAMM</name>
<organism evidence="3 4">
    <name type="scientific">Rahnella sikkimica</name>
    <dbReference type="NCBI Taxonomy" id="1805933"/>
    <lineage>
        <taxon>Bacteria</taxon>
        <taxon>Pseudomonadati</taxon>
        <taxon>Pseudomonadota</taxon>
        <taxon>Gammaproteobacteria</taxon>
        <taxon>Enterobacterales</taxon>
        <taxon>Yersiniaceae</taxon>
        <taxon>Rahnella</taxon>
    </lineage>
</organism>
<dbReference type="InterPro" id="IPR050789">
    <property type="entry name" value="Diverse_Enzym_Activities"/>
</dbReference>
<reference evidence="4" key="1">
    <citation type="submission" date="2017-01" db="EMBL/GenBank/DDBJ databases">
        <title>Genome sequence of Rouxiella sp. ERMR1:05.</title>
        <authorList>
            <person name="Kumar R."/>
            <person name="Singh D."/>
            <person name="Kumar S."/>
        </authorList>
    </citation>
    <scope>NUCLEOTIDE SEQUENCE [LARGE SCALE GENOMIC DNA]</scope>
    <source>
        <strain evidence="4">ERMR1:05</strain>
        <plasmid evidence="4">unnamed2</plasmid>
    </source>
</reference>
<dbReference type="InterPro" id="IPR001466">
    <property type="entry name" value="Beta-lactam-related"/>
</dbReference>
<dbReference type="EMBL" id="CP019064">
    <property type="protein sequence ID" value="AVF38168.1"/>
    <property type="molecule type" value="Genomic_DNA"/>
</dbReference>
<dbReference type="PANTHER" id="PTHR43283:SF7">
    <property type="entry name" value="BETA-LACTAMASE-RELATED DOMAIN-CONTAINING PROTEIN"/>
    <property type="match status" value="1"/>
</dbReference>
<geneLocation type="plasmid" evidence="3 4">
    <name>unnamed2</name>
</geneLocation>
<dbReference type="KEGG" id="rox:BV494_24995"/>
<dbReference type="Gene3D" id="3.40.710.10">
    <property type="entry name" value="DD-peptidase/beta-lactamase superfamily"/>
    <property type="match status" value="1"/>
</dbReference>
<dbReference type="Pfam" id="PF00144">
    <property type="entry name" value="Beta-lactamase"/>
    <property type="match status" value="1"/>
</dbReference>
<protein>
    <recommendedName>
        <fullName evidence="2">Beta-lactamase-related domain-containing protein</fullName>
    </recommendedName>
</protein>
<keyword evidence="3" id="KW-0614">Plasmid</keyword>
<evidence type="ECO:0000256" key="1">
    <source>
        <dbReference type="SAM" id="MobiDB-lite"/>
    </source>
</evidence>
<proteinExistence type="predicted"/>
<sequence length="400" mass="42292">MPFASSASAQPASPAGVNLSNWRNAPNNRRSFHHIDELLPVATVKRGTNTSTLDASAKSLDGFSLQIPNGPQLGLDAVLAATSTDALVVLLNGQVVHEFYGNGMIASSKHILMSATKAVMGLLAGLLAQKGRLDVEAPITTYVPEIGNGPYAGASVRHLLDMRVGIQFDETQQTAYDEATGWEPTRSGTASVGLHAFFTQLKGPAQSHGGGFRYVSANTDLLGWVIERATGQPIAAMLSELLWAPLKVEQDAAITLDARGAPRCTGGLCATARDFARIGQLLVNKGLCGSTQVVPAELIDDLAQNGDRAAWASGEWATGFAPISKSMSFRSGWYTIDGTAQTLFAMGVYGQNLFVDRANGIVVAKFSSWAEPTDYRALGLTHMALGEVRRCLTGKTGGRA</sequence>
<evidence type="ECO:0000259" key="2">
    <source>
        <dbReference type="Pfam" id="PF00144"/>
    </source>
</evidence>
<dbReference type="PANTHER" id="PTHR43283">
    <property type="entry name" value="BETA-LACTAMASE-RELATED"/>
    <property type="match status" value="1"/>
</dbReference>
<gene>
    <name evidence="3" type="ORF">BV494_24995</name>
</gene>
<dbReference type="InterPro" id="IPR012338">
    <property type="entry name" value="Beta-lactam/transpept-like"/>
</dbReference>
<feature type="domain" description="Beta-lactamase-related" evidence="2">
    <location>
        <begin position="84"/>
        <end position="384"/>
    </location>
</feature>
<dbReference type="AlphaFoldDB" id="A0A2L1UZ96"/>
<dbReference type="Proteomes" id="UP000239197">
    <property type="component" value="Plasmid unnamed2"/>
</dbReference>
<dbReference type="SUPFAM" id="SSF56601">
    <property type="entry name" value="beta-lactamase/transpeptidase-like"/>
    <property type="match status" value="1"/>
</dbReference>
<feature type="region of interest" description="Disordered" evidence="1">
    <location>
        <begin position="1"/>
        <end position="22"/>
    </location>
</feature>
<keyword evidence="4" id="KW-1185">Reference proteome</keyword>
<evidence type="ECO:0000313" key="4">
    <source>
        <dbReference type="Proteomes" id="UP000239197"/>
    </source>
</evidence>
<accession>A0A2L1UZ96</accession>